<accession>A0A856MPT6</accession>
<dbReference type="KEGG" id="bsen:DP114_34030"/>
<proteinExistence type="predicted"/>
<gene>
    <name evidence="1" type="ORF">DP114_34030</name>
</gene>
<dbReference type="Proteomes" id="UP000503129">
    <property type="component" value="Plasmid pBOCT2"/>
</dbReference>
<dbReference type="EMBL" id="CP030120">
    <property type="protein sequence ID" value="QDL12768.1"/>
    <property type="molecule type" value="Genomic_DNA"/>
</dbReference>
<name>A0A856MPT6_9CYAN</name>
<keyword evidence="2" id="KW-1185">Reference proteome</keyword>
<geneLocation type="plasmid" evidence="2">
    <name>pboct2</name>
</geneLocation>
<evidence type="ECO:0000313" key="2">
    <source>
        <dbReference type="Proteomes" id="UP000503129"/>
    </source>
</evidence>
<sequence>MGERKTIKTVATRLAIRDFQGINYSKKTSNRIIKRMIIIMKNRKEVAEGNLFSISSTHKKSAHLSLIESEKM</sequence>
<protein>
    <submittedName>
        <fullName evidence="1">Uncharacterized protein</fullName>
    </submittedName>
</protein>
<keyword evidence="1" id="KW-0614">Plasmid</keyword>
<reference evidence="1 2" key="1">
    <citation type="submission" date="2018-06" db="EMBL/GenBank/DDBJ databases">
        <title>Comparative genomics of Brasilonema spp. strains.</title>
        <authorList>
            <person name="Alvarenga D.O."/>
            <person name="Fiore M.F."/>
            <person name="Varani A.M."/>
        </authorList>
    </citation>
    <scope>NUCLEOTIDE SEQUENCE [LARGE SCALE GENOMIC DNA]</scope>
    <source>
        <strain evidence="1 2">CENA114</strain>
        <plasmid evidence="2">pboct2</plasmid>
    </source>
</reference>
<evidence type="ECO:0000313" key="1">
    <source>
        <dbReference type="EMBL" id="QDL12768.1"/>
    </source>
</evidence>
<organism evidence="1 2">
    <name type="scientific">Brasilonema sennae CENA114</name>
    <dbReference type="NCBI Taxonomy" id="415709"/>
    <lineage>
        <taxon>Bacteria</taxon>
        <taxon>Bacillati</taxon>
        <taxon>Cyanobacteriota</taxon>
        <taxon>Cyanophyceae</taxon>
        <taxon>Nostocales</taxon>
        <taxon>Scytonemataceae</taxon>
        <taxon>Brasilonema</taxon>
        <taxon>Bromeliae group (in: Brasilonema)</taxon>
    </lineage>
</organism>
<dbReference type="AlphaFoldDB" id="A0A856MPT6"/>